<feature type="compositionally biased region" description="Polar residues" evidence="2">
    <location>
        <begin position="578"/>
        <end position="590"/>
    </location>
</feature>
<gene>
    <name evidence="6" type="primary">ARPP21</name>
</gene>
<dbReference type="InterPro" id="IPR024771">
    <property type="entry name" value="SUZ"/>
</dbReference>
<accession>A0A8N5EWC3</accession>
<feature type="domain" description="R3H" evidence="3">
    <location>
        <begin position="186"/>
        <end position="249"/>
    </location>
</feature>
<dbReference type="AlphaFoldDB" id="A0A8N5EWC3"/>
<feature type="region of interest" description="Disordered" evidence="2">
    <location>
        <begin position="1"/>
        <end position="89"/>
    </location>
</feature>
<dbReference type="PROSITE" id="PS51673">
    <property type="entry name" value="SUZ"/>
    <property type="match status" value="1"/>
</dbReference>
<reference evidence="6" key="1">
    <citation type="submission" date="2025-08" db="UniProtKB">
        <authorList>
            <consortium name="RefSeq"/>
        </authorList>
    </citation>
    <scope>IDENTIFICATION</scope>
</reference>
<dbReference type="Proteomes" id="UP000504602">
    <property type="component" value="Unplaced"/>
</dbReference>
<name>A0A8N5EWC3_GEOFO</name>
<dbReference type="SMART" id="SM00393">
    <property type="entry name" value="R3H"/>
    <property type="match status" value="1"/>
</dbReference>
<feature type="region of interest" description="Disordered" evidence="2">
    <location>
        <begin position="118"/>
        <end position="153"/>
    </location>
</feature>
<feature type="compositionally biased region" description="Basic residues" evidence="2">
    <location>
        <begin position="65"/>
        <end position="86"/>
    </location>
</feature>
<evidence type="ECO:0000256" key="1">
    <source>
        <dbReference type="ARBA" id="ARBA00022553"/>
    </source>
</evidence>
<dbReference type="Gene3D" id="3.30.1370.50">
    <property type="entry name" value="R3H-like domain"/>
    <property type="match status" value="1"/>
</dbReference>
<dbReference type="FunFam" id="3.30.1370.50:FF:000001">
    <property type="entry name" value="R3H domain-containing protein 2 isoform 1"/>
    <property type="match status" value="1"/>
</dbReference>
<keyword evidence="5" id="KW-1185">Reference proteome</keyword>
<dbReference type="InterPro" id="IPR036867">
    <property type="entry name" value="R3H_dom_sf"/>
</dbReference>
<dbReference type="GO" id="GO:0003676">
    <property type="term" value="F:nucleic acid binding"/>
    <property type="evidence" value="ECO:0007669"/>
    <property type="project" value="UniProtKB-UniRule"/>
</dbReference>
<feature type="compositionally biased region" description="Low complexity" evidence="2">
    <location>
        <begin position="499"/>
        <end position="523"/>
    </location>
</feature>
<feature type="region of interest" description="Disordered" evidence="2">
    <location>
        <begin position="474"/>
        <end position="527"/>
    </location>
</feature>
<evidence type="ECO:0000256" key="2">
    <source>
        <dbReference type="SAM" id="MobiDB-lite"/>
    </source>
</evidence>
<dbReference type="RefSeq" id="XP_030915435.1">
    <property type="nucleotide sequence ID" value="XM_031059575.1"/>
</dbReference>
<feature type="compositionally biased region" description="Pro residues" evidence="2">
    <location>
        <begin position="637"/>
        <end position="651"/>
    </location>
</feature>
<evidence type="ECO:0000259" key="4">
    <source>
        <dbReference type="PROSITE" id="PS51673"/>
    </source>
</evidence>
<dbReference type="InterPro" id="IPR051937">
    <property type="entry name" value="R3H_domain_containing"/>
</dbReference>
<feature type="compositionally biased region" description="Polar residues" evidence="2">
    <location>
        <begin position="349"/>
        <end position="361"/>
    </location>
</feature>
<feature type="compositionally biased region" description="Low complexity" evidence="2">
    <location>
        <begin position="389"/>
        <end position="412"/>
    </location>
</feature>
<dbReference type="SUPFAM" id="SSF82708">
    <property type="entry name" value="R3H domain"/>
    <property type="match status" value="1"/>
</dbReference>
<feature type="compositionally biased region" description="Polar residues" evidence="2">
    <location>
        <begin position="600"/>
        <end position="619"/>
    </location>
</feature>
<dbReference type="CDD" id="cd02642">
    <property type="entry name" value="R3H_encore_like"/>
    <property type="match status" value="1"/>
</dbReference>
<feature type="domain" description="SUZ" evidence="4">
    <location>
        <begin position="250"/>
        <end position="331"/>
    </location>
</feature>
<feature type="compositionally biased region" description="Basic and acidic residues" evidence="2">
    <location>
        <begin position="124"/>
        <end position="153"/>
    </location>
</feature>
<dbReference type="PANTHER" id="PTHR15672">
    <property type="entry name" value="CAMP-REGULATED PHOSPHOPROTEIN 21 RELATED R3H DOMAIN CONTAINING PROTEIN"/>
    <property type="match status" value="1"/>
</dbReference>
<proteinExistence type="predicted"/>
<feature type="compositionally biased region" description="Polar residues" evidence="2">
    <location>
        <begin position="327"/>
        <end position="338"/>
    </location>
</feature>
<dbReference type="InterPro" id="IPR001374">
    <property type="entry name" value="R3H_dom"/>
</dbReference>
<feature type="compositionally biased region" description="Basic and acidic residues" evidence="2">
    <location>
        <begin position="339"/>
        <end position="348"/>
    </location>
</feature>
<evidence type="ECO:0000259" key="3">
    <source>
        <dbReference type="PROSITE" id="PS51061"/>
    </source>
</evidence>
<feature type="compositionally biased region" description="Polar residues" evidence="2">
    <location>
        <begin position="417"/>
        <end position="445"/>
    </location>
</feature>
<evidence type="ECO:0000313" key="6">
    <source>
        <dbReference type="RefSeq" id="XP_030915435.1"/>
    </source>
</evidence>
<feature type="region of interest" description="Disordered" evidence="2">
    <location>
        <begin position="578"/>
        <end position="651"/>
    </location>
</feature>
<dbReference type="CTD" id="10777"/>
<evidence type="ECO:0000313" key="5">
    <source>
        <dbReference type="Proteomes" id="UP000504602"/>
    </source>
</evidence>
<feature type="region of interest" description="Disordered" evidence="2">
    <location>
        <begin position="320"/>
        <end position="445"/>
    </location>
</feature>
<dbReference type="GO" id="GO:0005737">
    <property type="term" value="C:cytoplasm"/>
    <property type="evidence" value="ECO:0007669"/>
    <property type="project" value="TreeGrafter"/>
</dbReference>
<dbReference type="Pfam" id="PF01424">
    <property type="entry name" value="R3H"/>
    <property type="match status" value="1"/>
</dbReference>
<sequence length="832" mass="91419">MSEQGKLNQETAEEAAKEQETAISEANPDNCVLNKSESSEIEEEKLSDSKTELQVLLPTKSCNAKPKKKRGANQKKRSKSGAKGKLVRSLAVCEESTPRPGAENLHDNQESIQLQLSSFPSLQEEDKSSKDDSEKEKEKDKNKDKNSEKSKIRMLSKDCSQEYTDSTGIDLHEFLINTLKNNPRDRMILLKMEQEIIDFISDNNNHYKKFPQMSSYQRMLVHRVAAYFGMDHNVDQTGKSVIINKTSNTRIPEQRFSEHLKDEKGEESQKRFILKRDNSSIDKEDNQSVCSQENLFVENSRLLEDSSICNDMHKKRQLFRGNRDSIGKTSGSRQSSTENELKWTDHQRPWSSTDSDSSNRNLKPAITKTASFGGITVLTRGDSSSSNRSTGKLSKTGSSESSSSAGSSGSLSRIHQPLQSASLVPGVTANSSGSVSYPENGMSGQVAPSNTSYIILPLEAAGIPPGSILLNPHTGQPFVNPDGTPAIYNPPSGQQTMRSQVVGQSQQQPSPQQPQQVQQPQQQMASHLVTQPVQTMQPSSQSVQYPAVSYPPQHLLPVSPTQQFSVRDDMTAQFNQMSLSRQSSGDNPESPSGPVYPSPMLQQPAQQTGYIMASPSQQLPPGGFTGSGAPVSQQVLQPPPPPQGFVQQPPPPAQMPVYYYPSGQYPTSTTQQYRPIASVQYNAQRSQQIPQTAQQAGYQPVLPNQQQGFQGLMGMQQPPQSQNLMNNQQGNQVQGMMVQYPAMSSYQVPMTQGSQGLPQQSYQQPIMLPNQSGQGTLTATGMPVYCNVIPPAPQNNLRLIAPHCPSNNVPVISASCRTNCASINNAGWQVKY</sequence>
<dbReference type="PANTHER" id="PTHR15672:SF14">
    <property type="entry name" value="CAMP-REGULATED PHOSPHOPROTEIN 21"/>
    <property type="match status" value="1"/>
</dbReference>
<dbReference type="PROSITE" id="PS51061">
    <property type="entry name" value="R3H"/>
    <property type="match status" value="1"/>
</dbReference>
<dbReference type="GeneID" id="102039938"/>
<keyword evidence="1" id="KW-0597">Phosphoprotein</keyword>
<organism evidence="5 6">
    <name type="scientific">Geospiza fortis</name>
    <name type="common">Medium ground-finch</name>
    <dbReference type="NCBI Taxonomy" id="48883"/>
    <lineage>
        <taxon>Eukaryota</taxon>
        <taxon>Metazoa</taxon>
        <taxon>Chordata</taxon>
        <taxon>Craniata</taxon>
        <taxon>Vertebrata</taxon>
        <taxon>Euteleostomi</taxon>
        <taxon>Archelosauria</taxon>
        <taxon>Archosauria</taxon>
        <taxon>Dinosauria</taxon>
        <taxon>Saurischia</taxon>
        <taxon>Theropoda</taxon>
        <taxon>Coelurosauria</taxon>
        <taxon>Aves</taxon>
        <taxon>Neognathae</taxon>
        <taxon>Neoaves</taxon>
        <taxon>Telluraves</taxon>
        <taxon>Australaves</taxon>
        <taxon>Passeriformes</taxon>
        <taxon>Thraupidae</taxon>
        <taxon>Geospiza</taxon>
    </lineage>
</organism>
<protein>
    <submittedName>
        <fullName evidence="6">cAMP-regulated phosphoprotein 21 isoform X4</fullName>
    </submittedName>
</protein>